<dbReference type="SUPFAM" id="SSF52540">
    <property type="entry name" value="P-loop containing nucleoside triphosphate hydrolases"/>
    <property type="match status" value="1"/>
</dbReference>
<protein>
    <recommendedName>
        <fullName evidence="9">ATPase</fullName>
    </recommendedName>
</protein>
<dbReference type="InterPro" id="IPR045725">
    <property type="entry name" value="DUF6079_N"/>
</dbReference>
<sequence length="1225" mass="138119">MKYSELISFKPIESTIQLLDANQELKARELVETYVMSDTMADQLKTRLIDQLQMDEVIDNKGVLVVGNYGTGKSHLMSVISAVANDDANLPYLQNQGFAKAIEPIAGKFEVLRVEIGGVTMPLRDILCGYIQDDFDRRGINFKMPDFSTVMDNKQLIRDIMKAFASKYGDKGYLIVVDEFFSYLSSRDERQIVLDLEFLRALGEMCSKSRMRVIFGVQEKIFDNPRFSFVSESLRRVGDRFSQVIITKEATSYVVSERILKKTPEQKALIREHLEKFSSLYGGMSSRMEEFVDMFPIHPAYIDVLNKAYLIENRHILKNISVCIRGIFDQEVPTDAPGIKSFDDYWPVIKADGMLRSDPTVSRVLAASGQLEDIIKRAFPKPAYKPVAMQIIYALSVHRLTTSGLDVQTGLTAEGLKDDLCLYLPLPEQDSDFLLGIVNTILRDIMTTVSGQFIIHNDANNQYYIDVNKVVDYDEKIKQKADVVAQGDLNRYFYGIVYGCLEWTAKQYVTNFEIYEYDLNWDSHSMFREGYLFMGLPKERSTAQPERDFYLHIMPPYGSDGGAQNLKDEVYFYFKPNDEFTEELRFYAAASELAAISEGKERDAYAGKAQQTKAKLVRTLSAGVSTMFDVGYKGTRKKLIETLSGRYNRDATFKDVIDLAAAICLDGYFCDKYPAFPHMRVKITRQNMADSLEKAYAQIVGRNTQLGRSMLMSFDLLDANGKLKPEQSQYAQHYVDLLNKLPQQGVINYGDLFDDIPGRGSFDKRFGYNNAFAVIVLLSLVYSGHAVMRTDKQTITASNLDVVPKTGTYELMHFKTISKPADLPLAELRRLFEVLDLNPSLLNSPGTREKAVADLLAKAKELSQSAAFSERKLTDGFMLWDEPLANAQEAKTLRDACVAIKDEFSNYAAKFNTPAKLNNFKHTMDEIDELEEQLDRAFIVSEYLAFQQECSQIVTYLQGIEYAAIGQSLRAALDDAKNVFRRERDSIYDGASGEAAAQTAIAALSKVKSDYIDHYLAAHKKKRLGVNEAKRRQALQESGEVANLRKLAKLSILSKAKFDAIDTALAGLTVCYDLTPIELKTTSTCPHCHYRLVDVAQNVDGLLDDIEEQIEALVDEWTTTLLNTIDDPIVLGEKRFLDEAQQRKIDAFVESGKLPARVDDKFIEAIEALLKGFEPVYIEGGELVQELAKLGPSTAADFKKKLDSIITGYVAGKDPENLRIIVRSE</sequence>
<feature type="domain" description="DUF6079" evidence="2">
    <location>
        <begin position="264"/>
        <end position="470"/>
    </location>
</feature>
<accession>A0A1Y3TYX0</accession>
<dbReference type="Proteomes" id="UP000196560">
    <property type="component" value="Unassembled WGS sequence"/>
</dbReference>
<evidence type="ECO:0000313" key="8">
    <source>
        <dbReference type="Proteomes" id="UP000196560"/>
    </source>
</evidence>
<keyword evidence="8" id="KW-1185">Reference proteome</keyword>
<dbReference type="Pfam" id="PF26388">
    <property type="entry name" value="DUF6079_6th"/>
    <property type="match status" value="1"/>
</dbReference>
<feature type="domain" description="DUF6079" evidence="4">
    <location>
        <begin position="689"/>
        <end position="819"/>
    </location>
</feature>
<dbReference type="Pfam" id="PF26383">
    <property type="entry name" value="DUF6079_2nd"/>
    <property type="match status" value="1"/>
</dbReference>
<feature type="domain" description="DUF6079" evidence="3">
    <location>
        <begin position="475"/>
        <end position="673"/>
    </location>
</feature>
<gene>
    <name evidence="7" type="ORF">B5G21_10110</name>
</gene>
<dbReference type="RefSeq" id="WP_087187058.1">
    <property type="nucleotide sequence ID" value="NZ_NFHO01000018.1"/>
</dbReference>
<dbReference type="Pfam" id="PF19557">
    <property type="entry name" value="DUF6079_1st"/>
    <property type="match status" value="1"/>
</dbReference>
<dbReference type="Pfam" id="PF26387">
    <property type="entry name" value="DUF6079_5th"/>
    <property type="match status" value="1"/>
</dbReference>
<reference evidence="8" key="1">
    <citation type="submission" date="2017-04" db="EMBL/GenBank/DDBJ databases">
        <title>Function of individual gut microbiota members based on whole genome sequencing of pure cultures obtained from chicken caecum.</title>
        <authorList>
            <person name="Medvecky M."/>
            <person name="Cejkova D."/>
            <person name="Polansky O."/>
            <person name="Karasova D."/>
            <person name="Kubasova T."/>
            <person name="Cizek A."/>
            <person name="Rychlik I."/>
        </authorList>
    </citation>
    <scope>NUCLEOTIDE SEQUENCE [LARGE SCALE GENOMIC DNA]</scope>
    <source>
        <strain evidence="8">An70</strain>
    </source>
</reference>
<dbReference type="EMBL" id="NFHO01000018">
    <property type="protein sequence ID" value="OUN41155.1"/>
    <property type="molecule type" value="Genomic_DNA"/>
</dbReference>
<evidence type="ECO:0000259" key="6">
    <source>
        <dbReference type="Pfam" id="PF26388"/>
    </source>
</evidence>
<dbReference type="InterPro" id="IPR058574">
    <property type="entry name" value="DUF6079_6th"/>
</dbReference>
<proteinExistence type="predicted"/>
<evidence type="ECO:0000259" key="3">
    <source>
        <dbReference type="Pfam" id="PF26384"/>
    </source>
</evidence>
<dbReference type="InterPro" id="IPR027417">
    <property type="entry name" value="P-loop_NTPase"/>
</dbReference>
<evidence type="ECO:0000259" key="4">
    <source>
        <dbReference type="Pfam" id="PF26385"/>
    </source>
</evidence>
<evidence type="ECO:0000313" key="7">
    <source>
        <dbReference type="EMBL" id="OUN41155.1"/>
    </source>
</evidence>
<evidence type="ECO:0000259" key="2">
    <source>
        <dbReference type="Pfam" id="PF26383"/>
    </source>
</evidence>
<dbReference type="InterPro" id="IPR058569">
    <property type="entry name" value="DUF6079_2nd"/>
</dbReference>
<dbReference type="AlphaFoldDB" id="A0A1Y3TYX0"/>
<dbReference type="InterPro" id="IPR058571">
    <property type="entry name" value="DUF6079_3rd"/>
</dbReference>
<dbReference type="Pfam" id="PF26385">
    <property type="entry name" value="DUF6079_4th"/>
    <property type="match status" value="1"/>
</dbReference>
<organism evidence="7 8">
    <name type="scientific">Enorma massiliensis</name>
    <dbReference type="NCBI Taxonomy" id="1472761"/>
    <lineage>
        <taxon>Bacteria</taxon>
        <taxon>Bacillati</taxon>
        <taxon>Actinomycetota</taxon>
        <taxon>Coriobacteriia</taxon>
        <taxon>Coriobacteriales</taxon>
        <taxon>Coriobacteriaceae</taxon>
        <taxon>Enorma</taxon>
    </lineage>
</organism>
<feature type="domain" description="DUF6079" evidence="6">
    <location>
        <begin position="1027"/>
        <end position="1116"/>
    </location>
</feature>
<evidence type="ECO:0000259" key="5">
    <source>
        <dbReference type="Pfam" id="PF26387"/>
    </source>
</evidence>
<comment type="caution">
    <text evidence="7">The sequence shown here is derived from an EMBL/GenBank/DDBJ whole genome shotgun (WGS) entry which is preliminary data.</text>
</comment>
<name>A0A1Y3TYX0_9ACTN</name>
<dbReference type="InterPro" id="IPR058572">
    <property type="entry name" value="DUF6079_4th"/>
</dbReference>
<feature type="domain" description="DUF6079" evidence="5">
    <location>
        <begin position="824"/>
        <end position="1019"/>
    </location>
</feature>
<dbReference type="InterPro" id="IPR058573">
    <property type="entry name" value="DUF6079_5th"/>
</dbReference>
<evidence type="ECO:0008006" key="9">
    <source>
        <dbReference type="Google" id="ProtNLM"/>
    </source>
</evidence>
<evidence type="ECO:0000259" key="1">
    <source>
        <dbReference type="Pfam" id="PF19557"/>
    </source>
</evidence>
<dbReference type="Pfam" id="PF26384">
    <property type="entry name" value="DUF6079_3rd"/>
    <property type="match status" value="1"/>
</dbReference>
<feature type="domain" description="DUF6079" evidence="1">
    <location>
        <begin position="20"/>
        <end position="248"/>
    </location>
</feature>